<dbReference type="GO" id="GO:0005886">
    <property type="term" value="C:plasma membrane"/>
    <property type="evidence" value="ECO:0007669"/>
    <property type="project" value="UniProtKB-SubCell"/>
</dbReference>
<comment type="similarity">
    <text evidence="3">Belongs to the RAMP family.</text>
</comment>
<dbReference type="InterPro" id="IPR006985">
    <property type="entry name" value="RAMP"/>
</dbReference>
<evidence type="ECO:0000256" key="14">
    <source>
        <dbReference type="ARBA" id="ARBA00023157"/>
    </source>
</evidence>
<keyword evidence="10" id="KW-0863">Zinc-finger</keyword>
<evidence type="ECO:0000256" key="2">
    <source>
        <dbReference type="ARBA" id="ARBA00004556"/>
    </source>
</evidence>
<evidence type="ECO:0000256" key="3">
    <source>
        <dbReference type="ARBA" id="ARBA00007087"/>
    </source>
</evidence>
<feature type="region of interest" description="Disordered" evidence="17">
    <location>
        <begin position="664"/>
        <end position="684"/>
    </location>
</feature>
<dbReference type="InterPro" id="IPR006788">
    <property type="entry name" value="Myrip/Melanophilin"/>
</dbReference>
<feature type="compositionally biased region" description="Polar residues" evidence="17">
    <location>
        <begin position="353"/>
        <end position="362"/>
    </location>
</feature>
<feature type="transmembrane region" description="Helical" evidence="18">
    <location>
        <begin position="965"/>
        <end position="987"/>
    </location>
</feature>
<keyword evidence="21" id="KW-1185">Reference proteome</keyword>
<feature type="domain" description="RabBD" evidence="19">
    <location>
        <begin position="4"/>
        <end position="124"/>
    </location>
</feature>
<keyword evidence="4" id="KW-0813">Transport</keyword>
<sequence>MGRKLDLSSLTEDEAGHVLQVVQRDMCLRKKEEERLNEMKQELDEEGSKCTILARHNKFNDHSCMRCCSPFTFLINTKRQCLDCKFNVCKSCSSYSKKEKAWICAVCQKSRLLRTQSLEWYYSNVKSRFKRFGSSKVLKMLYRKHRTERGAFSDIGEGSINEGIVDYAESTCGSDSTFYRQSEGHSMAETLTVALRVAEEAIEEAISKAEECRDSLEKQNEAQYLRDNKEELIEELATTIVQKIIRRRKNSEMQPDSEVEWPLSRSSGLTSPTISEHSTVNSQTSRKGSYSLWRSQSAFSLTGDEPPVQPMDSNWKSTISKATWRSQEGYPSLKNDPRLSSLPSWRSMDRLDNSNPSSVLQSPDGNWIALQSTFQSRPSLLTKPKSQVFTALEKESGVISAYDELGSDTEDECDLNEFRRRPRKLSDETYYTDSQYDPEWTYAKHRPVTSPSSGQYTNTETMFSDSETSSVHSVRDSLSQIGKQQVLKRKGPDHGEALDINFNPQACGLGTVDSSEAEEPNRPCVRRSRRRRKSKPSCREHAHDRERHHTQSTAAYQIYDDSLGAGAVDEGFLPQREADALEMKLKSKLSELTANVSDNESSSGEEREQDIRLTQDGENALTLQHKLQFLSSVLQQKYSAVSLCNITTEVLKVINATEVLIEEATGDSDSPSKLQDKGRHGEETDTVKLQEHLTKLEENVYLTAGTVYGLEGQLDDLEECARSINSITTENQLAYLEDQVASAAAQVHRAEIQVSDIELRISALKNAGLNVTPYMRLAKQKEDTPHQPQTIDTSRQLRRKLPAPPKQGDKINPALIVTGRTFNRNSMFQSPSGQRITSEMKNSAKDHTVVKSIPVDATATEDKHQQIHKPNVTICNEIALMLEMSICEDDFKRDMDLVDPKNWCNLTYYIKEYNAFSTCTEQNAEGIGCFWPNPLVESFIISIHKHFFSNCTSDQVIWEDPPDNMLTILILIPVLLTVAIIALVVWCGKRNDVML</sequence>
<feature type="compositionally biased region" description="Basic and acidic residues" evidence="17">
    <location>
        <begin position="674"/>
        <end position="684"/>
    </location>
</feature>
<evidence type="ECO:0000256" key="16">
    <source>
        <dbReference type="SAM" id="Coils"/>
    </source>
</evidence>
<evidence type="ECO:0000256" key="11">
    <source>
        <dbReference type="ARBA" id="ARBA00022833"/>
    </source>
</evidence>
<dbReference type="AlphaFoldDB" id="A0A444U0D4"/>
<dbReference type="Pfam" id="PF04901">
    <property type="entry name" value="RAMP"/>
    <property type="match status" value="1"/>
</dbReference>
<dbReference type="InterPro" id="IPR051745">
    <property type="entry name" value="Intracell_Transport_Effector"/>
</dbReference>
<dbReference type="InterPro" id="IPR011011">
    <property type="entry name" value="Znf_FYVE_PHD"/>
</dbReference>
<dbReference type="InterPro" id="IPR038126">
    <property type="entry name" value="RAMP_sf"/>
</dbReference>
<evidence type="ECO:0000256" key="7">
    <source>
        <dbReference type="ARBA" id="ARBA00022692"/>
    </source>
</evidence>
<dbReference type="InterPro" id="IPR013083">
    <property type="entry name" value="Znf_RING/FYVE/PHD"/>
</dbReference>
<dbReference type="GO" id="GO:0008277">
    <property type="term" value="P:regulation of G protein-coupled receptor signaling pathway"/>
    <property type="evidence" value="ECO:0007669"/>
    <property type="project" value="InterPro"/>
</dbReference>
<dbReference type="Pfam" id="PF02318">
    <property type="entry name" value="FYVE_2"/>
    <property type="match status" value="1"/>
</dbReference>
<evidence type="ECO:0000256" key="9">
    <source>
        <dbReference type="ARBA" id="ARBA00022729"/>
    </source>
</evidence>
<evidence type="ECO:0000256" key="8">
    <source>
        <dbReference type="ARBA" id="ARBA00022723"/>
    </source>
</evidence>
<dbReference type="PANTHER" id="PTHR14555">
    <property type="entry name" value="MYELIN-ASSOCIATED OLIGODENDROCYTIC BASIC PROTEIN MOBP -RELATED"/>
    <property type="match status" value="1"/>
</dbReference>
<dbReference type="GO" id="GO:0015026">
    <property type="term" value="F:coreceptor activity"/>
    <property type="evidence" value="ECO:0007669"/>
    <property type="project" value="InterPro"/>
</dbReference>
<keyword evidence="14" id="KW-1015">Disulfide bond</keyword>
<dbReference type="GO" id="GO:0017022">
    <property type="term" value="F:myosin binding"/>
    <property type="evidence" value="ECO:0007669"/>
    <property type="project" value="TreeGrafter"/>
</dbReference>
<evidence type="ECO:0000256" key="6">
    <source>
        <dbReference type="ARBA" id="ARBA00022490"/>
    </source>
</evidence>
<evidence type="ECO:0000313" key="21">
    <source>
        <dbReference type="Proteomes" id="UP000289886"/>
    </source>
</evidence>
<keyword evidence="5" id="KW-1003">Cell membrane</keyword>
<feature type="coiled-coil region" evidence="16">
    <location>
        <begin position="188"/>
        <end position="235"/>
    </location>
</feature>
<feature type="compositionally biased region" description="Basic and acidic residues" evidence="17">
    <location>
        <begin position="537"/>
        <end position="549"/>
    </location>
</feature>
<dbReference type="InterPro" id="IPR010911">
    <property type="entry name" value="Rab_BD"/>
</dbReference>
<keyword evidence="13 18" id="KW-0472">Membrane</keyword>
<proteinExistence type="inferred from homology"/>
<keyword evidence="12 18" id="KW-1133">Transmembrane helix</keyword>
<dbReference type="Pfam" id="PF04698">
    <property type="entry name" value="Rab_eff_C"/>
    <property type="match status" value="1"/>
</dbReference>
<evidence type="ECO:0000256" key="17">
    <source>
        <dbReference type="SAM" id="MobiDB-lite"/>
    </source>
</evidence>
<name>A0A444U0D4_ACIRT</name>
<dbReference type="PANTHER" id="PTHR14555:SF6">
    <property type="entry name" value="RAB EFFECTOR MYRIP"/>
    <property type="match status" value="1"/>
</dbReference>
<keyword evidence="16" id="KW-0175">Coiled coil</keyword>
<feature type="coiled-coil region" evidence="16">
    <location>
        <begin position="22"/>
        <end position="49"/>
    </location>
</feature>
<evidence type="ECO:0000256" key="5">
    <source>
        <dbReference type="ARBA" id="ARBA00022475"/>
    </source>
</evidence>
<feature type="compositionally biased region" description="Basic residues" evidence="17">
    <location>
        <begin position="524"/>
        <end position="536"/>
    </location>
</feature>
<evidence type="ECO:0000256" key="15">
    <source>
        <dbReference type="ARBA" id="ARBA00023170"/>
    </source>
</evidence>
<gene>
    <name evidence="20" type="ORF">EOD39_2539</name>
</gene>
<feature type="region of interest" description="Disordered" evidence="17">
    <location>
        <begin position="326"/>
        <end position="362"/>
    </location>
</feature>
<keyword evidence="6" id="KW-0963">Cytoplasm</keyword>
<dbReference type="Proteomes" id="UP000289886">
    <property type="component" value="Unassembled WGS sequence"/>
</dbReference>
<feature type="compositionally biased region" description="Polar residues" evidence="17">
    <location>
        <begin position="264"/>
        <end position="288"/>
    </location>
</feature>
<evidence type="ECO:0000259" key="19">
    <source>
        <dbReference type="PROSITE" id="PS50916"/>
    </source>
</evidence>
<reference evidence="20 21" key="1">
    <citation type="submission" date="2019-01" db="EMBL/GenBank/DDBJ databases">
        <title>Draft Genome and Complete Hox-Cluster Characterization of the Sterlet Sturgeon (Acipenser ruthenus).</title>
        <authorList>
            <person name="Wei Q."/>
        </authorList>
    </citation>
    <scope>NUCLEOTIDE SEQUENCE [LARGE SCALE GENOMIC DNA]</scope>
    <source>
        <strain evidence="20">WHYD16114868_AA</strain>
        <tissue evidence="20">Blood</tissue>
    </source>
</reference>
<evidence type="ECO:0000256" key="13">
    <source>
        <dbReference type="ARBA" id="ARBA00023136"/>
    </source>
</evidence>
<dbReference type="GO" id="GO:0031267">
    <property type="term" value="F:small GTPase binding"/>
    <property type="evidence" value="ECO:0007669"/>
    <property type="project" value="InterPro"/>
</dbReference>
<dbReference type="SUPFAM" id="SSF57903">
    <property type="entry name" value="FYVE/PHD zinc finger"/>
    <property type="match status" value="1"/>
</dbReference>
<evidence type="ECO:0000256" key="12">
    <source>
        <dbReference type="ARBA" id="ARBA00022989"/>
    </source>
</evidence>
<dbReference type="PROSITE" id="PS50916">
    <property type="entry name" value="RABBD"/>
    <property type="match status" value="1"/>
</dbReference>
<dbReference type="GO" id="GO:0048471">
    <property type="term" value="C:perinuclear region of cytoplasm"/>
    <property type="evidence" value="ECO:0007669"/>
    <property type="project" value="UniProtKB-SubCell"/>
</dbReference>
<feature type="region of interest" description="Disordered" evidence="17">
    <location>
        <begin position="251"/>
        <end position="288"/>
    </location>
</feature>
<dbReference type="FunFam" id="3.30.40.10:FF:000018">
    <property type="entry name" value="Synaptotagmin-like 5, isoform CRA_a"/>
    <property type="match status" value="1"/>
</dbReference>
<evidence type="ECO:0000256" key="10">
    <source>
        <dbReference type="ARBA" id="ARBA00022771"/>
    </source>
</evidence>
<organism evidence="20 21">
    <name type="scientific">Acipenser ruthenus</name>
    <name type="common">Sterlet sturgeon</name>
    <dbReference type="NCBI Taxonomy" id="7906"/>
    <lineage>
        <taxon>Eukaryota</taxon>
        <taxon>Metazoa</taxon>
        <taxon>Chordata</taxon>
        <taxon>Craniata</taxon>
        <taxon>Vertebrata</taxon>
        <taxon>Euteleostomi</taxon>
        <taxon>Actinopterygii</taxon>
        <taxon>Chondrostei</taxon>
        <taxon>Acipenseriformes</taxon>
        <taxon>Acipenseridae</taxon>
        <taxon>Acipenser</taxon>
    </lineage>
</organism>
<dbReference type="Gene3D" id="3.30.40.10">
    <property type="entry name" value="Zinc/RING finger domain, C3HC4 (zinc finger)"/>
    <property type="match status" value="1"/>
</dbReference>
<evidence type="ECO:0000256" key="1">
    <source>
        <dbReference type="ARBA" id="ARBA00004251"/>
    </source>
</evidence>
<evidence type="ECO:0000256" key="4">
    <source>
        <dbReference type="ARBA" id="ARBA00022448"/>
    </source>
</evidence>
<dbReference type="GO" id="GO:0030864">
    <property type="term" value="C:cortical actin cytoskeleton"/>
    <property type="evidence" value="ECO:0007669"/>
    <property type="project" value="TreeGrafter"/>
</dbReference>
<dbReference type="EMBL" id="SCEB01215603">
    <property type="protein sequence ID" value="RXM28637.1"/>
    <property type="molecule type" value="Genomic_DNA"/>
</dbReference>
<dbReference type="Gene3D" id="1.10.150.510">
    <property type="entry name" value="Receptor activity modifying family"/>
    <property type="match status" value="1"/>
</dbReference>
<feature type="coiled-coil region" evidence="16">
    <location>
        <begin position="733"/>
        <end position="767"/>
    </location>
</feature>
<comment type="subcellular location">
    <subcellularLocation>
        <location evidence="1">Cell membrane</location>
        <topology evidence="1">Single-pass type I membrane protein</topology>
    </subcellularLocation>
    <subcellularLocation>
        <location evidence="2">Cytoplasm</location>
        <location evidence="2">Perinuclear region</location>
    </subcellularLocation>
</comment>
<keyword evidence="9" id="KW-0732">Signal</keyword>
<dbReference type="GO" id="GO:0006886">
    <property type="term" value="P:intracellular protein transport"/>
    <property type="evidence" value="ECO:0007669"/>
    <property type="project" value="InterPro"/>
</dbReference>
<accession>A0A444U0D4</accession>
<protein>
    <submittedName>
        <fullName evidence="20">Rab effector MyRIP</fullName>
    </submittedName>
</protein>
<dbReference type="GO" id="GO:0008270">
    <property type="term" value="F:zinc ion binding"/>
    <property type="evidence" value="ECO:0007669"/>
    <property type="project" value="UniProtKB-KW"/>
</dbReference>
<feature type="region of interest" description="Disordered" evidence="17">
    <location>
        <begin position="482"/>
        <end position="554"/>
    </location>
</feature>
<keyword evidence="15" id="KW-0675">Receptor</keyword>
<keyword evidence="8" id="KW-0479">Metal-binding</keyword>
<comment type="caution">
    <text evidence="20">The sequence shown here is derived from an EMBL/GenBank/DDBJ whole genome shotgun (WGS) entry which is preliminary data.</text>
</comment>
<keyword evidence="7 18" id="KW-0812">Transmembrane</keyword>
<dbReference type="GO" id="GO:0003779">
    <property type="term" value="F:actin binding"/>
    <property type="evidence" value="ECO:0007669"/>
    <property type="project" value="TreeGrafter"/>
</dbReference>
<keyword evidence="11" id="KW-0862">Zinc</keyword>
<dbReference type="InterPro" id="IPR041282">
    <property type="entry name" value="FYVE_2"/>
</dbReference>
<evidence type="ECO:0000313" key="20">
    <source>
        <dbReference type="EMBL" id="RXM28637.1"/>
    </source>
</evidence>
<evidence type="ECO:0000256" key="18">
    <source>
        <dbReference type="SAM" id="Phobius"/>
    </source>
</evidence>